<dbReference type="Proteomes" id="UP000253345">
    <property type="component" value="Unassembled WGS sequence"/>
</dbReference>
<reference evidence="1 2" key="1">
    <citation type="submission" date="2018-07" db="EMBL/GenBank/DDBJ databases">
        <title>Genomic Encyclopedia of Type Strains, Phase III (KMG-III): the genomes of soil and plant-associated and newly described type strains.</title>
        <authorList>
            <person name="Whitman W."/>
        </authorList>
    </citation>
    <scope>NUCLEOTIDE SEQUENCE [LARGE SCALE GENOMIC DNA]</scope>
    <source>
        <strain evidence="1 2">CECT 8525</strain>
    </source>
</reference>
<evidence type="ECO:0000313" key="2">
    <source>
        <dbReference type="Proteomes" id="UP000253345"/>
    </source>
</evidence>
<proteinExistence type="predicted"/>
<evidence type="ECO:0008006" key="3">
    <source>
        <dbReference type="Google" id="ProtNLM"/>
    </source>
</evidence>
<organism evidence="1 2">
    <name type="scientific">Paracoccus lutimaris</name>
    <dbReference type="NCBI Taxonomy" id="1490030"/>
    <lineage>
        <taxon>Bacteria</taxon>
        <taxon>Pseudomonadati</taxon>
        <taxon>Pseudomonadota</taxon>
        <taxon>Alphaproteobacteria</taxon>
        <taxon>Rhodobacterales</taxon>
        <taxon>Paracoccaceae</taxon>
        <taxon>Paracoccus</taxon>
    </lineage>
</organism>
<protein>
    <recommendedName>
        <fullName evidence="3">Phosphatidate cytidylyltransferase</fullName>
    </recommendedName>
</protein>
<dbReference type="EMBL" id="QPJL01000004">
    <property type="protein sequence ID" value="RCW86669.1"/>
    <property type="molecule type" value="Genomic_DNA"/>
</dbReference>
<dbReference type="AlphaFoldDB" id="A0A368Z3Z6"/>
<name>A0A368Z3Z6_9RHOB</name>
<gene>
    <name evidence="1" type="ORF">DFP89_10455</name>
</gene>
<evidence type="ECO:0000313" key="1">
    <source>
        <dbReference type="EMBL" id="RCW86669.1"/>
    </source>
</evidence>
<dbReference type="RefSeq" id="WP_181870258.1">
    <property type="nucleotide sequence ID" value="NZ_QPJL01000004.1"/>
</dbReference>
<sequence length="47" mass="4699">MSGALPPLTRRHRFALAAAALALALAGLALWAAYGIPVALLAAGLLC</sequence>
<accession>A0A368Z3Z6</accession>
<comment type="caution">
    <text evidence="1">The sequence shown here is derived from an EMBL/GenBank/DDBJ whole genome shotgun (WGS) entry which is preliminary data.</text>
</comment>
<keyword evidence="2" id="KW-1185">Reference proteome</keyword>